<accession>A0A4Q7MKW1</accession>
<dbReference type="AlphaFoldDB" id="A0A4Q7MKW1"/>
<proteinExistence type="predicted"/>
<feature type="chain" id="PRO_5020263219" evidence="1">
    <location>
        <begin position="23"/>
        <end position="400"/>
    </location>
</feature>
<dbReference type="InterPro" id="IPR013783">
    <property type="entry name" value="Ig-like_fold"/>
</dbReference>
<evidence type="ECO:0000313" key="4">
    <source>
        <dbReference type="Proteomes" id="UP000293874"/>
    </source>
</evidence>
<dbReference type="EMBL" id="SGXA01000003">
    <property type="protein sequence ID" value="RZS68985.1"/>
    <property type="molecule type" value="Genomic_DNA"/>
</dbReference>
<organism evidence="3 4">
    <name type="scientific">Pseudobacter ginsenosidimutans</name>
    <dbReference type="NCBI Taxonomy" id="661488"/>
    <lineage>
        <taxon>Bacteria</taxon>
        <taxon>Pseudomonadati</taxon>
        <taxon>Bacteroidota</taxon>
        <taxon>Chitinophagia</taxon>
        <taxon>Chitinophagales</taxon>
        <taxon>Chitinophagaceae</taxon>
        <taxon>Pseudobacter</taxon>
    </lineage>
</organism>
<evidence type="ECO:0000313" key="3">
    <source>
        <dbReference type="EMBL" id="RZS68985.1"/>
    </source>
</evidence>
<keyword evidence="4" id="KW-1185">Reference proteome</keyword>
<name>A0A4Q7MKW1_9BACT</name>
<comment type="caution">
    <text evidence="3">The sequence shown here is derived from an EMBL/GenBank/DDBJ whole genome shotgun (WGS) entry which is preliminary data.</text>
</comment>
<dbReference type="Proteomes" id="UP000293874">
    <property type="component" value="Unassembled WGS sequence"/>
</dbReference>
<keyword evidence="1" id="KW-0732">Signal</keyword>
<dbReference type="RefSeq" id="WP_130543355.1">
    <property type="nucleotide sequence ID" value="NZ_CP042431.1"/>
</dbReference>
<feature type="domain" description="Secretion system C-terminal sorting" evidence="2">
    <location>
        <begin position="323"/>
        <end position="394"/>
    </location>
</feature>
<feature type="signal peptide" evidence="1">
    <location>
        <begin position="1"/>
        <end position="22"/>
    </location>
</feature>
<reference evidence="3 4" key="1">
    <citation type="submission" date="2019-02" db="EMBL/GenBank/DDBJ databases">
        <title>Genomic Encyclopedia of Type Strains, Phase IV (KMG-IV): sequencing the most valuable type-strain genomes for metagenomic binning, comparative biology and taxonomic classification.</title>
        <authorList>
            <person name="Goeker M."/>
        </authorList>
    </citation>
    <scope>NUCLEOTIDE SEQUENCE [LARGE SCALE GENOMIC DNA]</scope>
    <source>
        <strain evidence="3 4">DSM 18116</strain>
    </source>
</reference>
<gene>
    <name evidence="3" type="ORF">EV199_4809</name>
</gene>
<evidence type="ECO:0000256" key="1">
    <source>
        <dbReference type="SAM" id="SignalP"/>
    </source>
</evidence>
<dbReference type="Pfam" id="PF18962">
    <property type="entry name" value="Por_Secre_tail"/>
    <property type="match status" value="1"/>
</dbReference>
<dbReference type="InterPro" id="IPR026444">
    <property type="entry name" value="Secre_tail"/>
</dbReference>
<dbReference type="OrthoDB" id="676445at2"/>
<dbReference type="Gene3D" id="2.60.40.10">
    <property type="entry name" value="Immunoglobulins"/>
    <property type="match status" value="1"/>
</dbReference>
<evidence type="ECO:0000259" key="2">
    <source>
        <dbReference type="Pfam" id="PF18962"/>
    </source>
</evidence>
<protein>
    <submittedName>
        <fullName evidence="3">Putative secreted protein (Por secretion system target)</fullName>
    </submittedName>
</protein>
<sequence length="400" mass="43049">MKNRYTPLFLSLFLGASITLHAQCPRLAGIMVDACATGNTESRNEFIFCVNGNTNLNVDDLRFTFPTGAAIGAGTTDFAPNTGLAPIGTCLTVLDDGDVIPANAPFIIFMSSNVAVAYDFSSWCTEFGQVYLLYKTNPAPVPPAFLNETSVVGGEQRSVTFNVNGSPACGATYTYDVPVGTGVSVDGNFFRFPEPTAGVSLSPGFVNNGCASPPFELLPVTLEGFTASYRNNNVQLSWSTATELNVSHFEILRSSDGIHYATIGTVAAAGNTSSITRYSYNDNNPSPSRNYYRLKIVDLDGSAEFSKIISIRANASGITLNSLYPNPANEELVIEWNGISNLKTQVSVRNLQGQLLQTQTVTTLAGFNQLKLNTSKLPAGQYFLTLDFGTDNMVQSFLKR</sequence>
<dbReference type="NCBIfam" id="TIGR04183">
    <property type="entry name" value="Por_Secre_tail"/>
    <property type="match status" value="1"/>
</dbReference>